<sequence>MRLLVRSNIIERRARRTSLQMHRMRLSVCFTHFSFFKERAIIAYMAKLTYDQKQLETAAKTHRLKFVILHGSYARGQARKDSDIDIAVLGDAPIEFETLMKLQGAFENIFAPREGQEMDVKSLHRADPLFLHEVVRDGALLFGDPLEYEEFRAYARRAYEDAEPLFRLQRHQVMKFQKYLNKQYGQA</sequence>
<dbReference type="CDD" id="cd05403">
    <property type="entry name" value="NT_KNTase_like"/>
    <property type="match status" value="1"/>
</dbReference>
<dbReference type="STRING" id="1798683.A3C90_02890"/>
<evidence type="ECO:0000313" key="3">
    <source>
        <dbReference type="Proteomes" id="UP000177457"/>
    </source>
</evidence>
<dbReference type="NCBIfam" id="NF047752">
    <property type="entry name" value="MntA_antitoxin"/>
    <property type="match status" value="1"/>
</dbReference>
<comment type="caution">
    <text evidence="2">The sequence shown here is derived from an EMBL/GenBank/DDBJ whole genome shotgun (WGS) entry which is preliminary data.</text>
</comment>
<dbReference type="Pfam" id="PF18765">
    <property type="entry name" value="Polbeta"/>
    <property type="match status" value="1"/>
</dbReference>
<dbReference type="AlphaFoldDB" id="A0A1F6MGR4"/>
<dbReference type="InterPro" id="IPR041633">
    <property type="entry name" value="Polbeta"/>
</dbReference>
<dbReference type="InterPro" id="IPR043519">
    <property type="entry name" value="NT_sf"/>
</dbReference>
<feature type="domain" description="Polymerase beta nucleotidyltransferase" evidence="1">
    <location>
        <begin position="56"/>
        <end position="143"/>
    </location>
</feature>
<evidence type="ECO:0000313" key="2">
    <source>
        <dbReference type="EMBL" id="OGH70718.1"/>
    </source>
</evidence>
<dbReference type="PANTHER" id="PTHR43852:SF3">
    <property type="entry name" value="NUCLEOTIDYLTRANSFERASE"/>
    <property type="match status" value="1"/>
</dbReference>
<dbReference type="EMBL" id="MFQE01000041">
    <property type="protein sequence ID" value="OGH70718.1"/>
    <property type="molecule type" value="Genomic_DNA"/>
</dbReference>
<dbReference type="Proteomes" id="UP000177457">
    <property type="component" value="Unassembled WGS sequence"/>
</dbReference>
<organism evidence="2 3">
    <name type="scientific">Candidatus Magasanikbacteria bacterium RIFCSPHIGHO2_02_FULL_51_14</name>
    <dbReference type="NCBI Taxonomy" id="1798683"/>
    <lineage>
        <taxon>Bacteria</taxon>
        <taxon>Candidatus Magasanikiibacteriota</taxon>
    </lineage>
</organism>
<name>A0A1F6MGR4_9BACT</name>
<protein>
    <recommendedName>
        <fullName evidence="1">Polymerase beta nucleotidyltransferase domain-containing protein</fullName>
    </recommendedName>
</protein>
<reference evidence="2 3" key="1">
    <citation type="journal article" date="2016" name="Nat. Commun.">
        <title>Thousands of microbial genomes shed light on interconnected biogeochemical processes in an aquifer system.</title>
        <authorList>
            <person name="Anantharaman K."/>
            <person name="Brown C.T."/>
            <person name="Hug L.A."/>
            <person name="Sharon I."/>
            <person name="Castelle C.J."/>
            <person name="Probst A.J."/>
            <person name="Thomas B.C."/>
            <person name="Singh A."/>
            <person name="Wilkins M.J."/>
            <person name="Karaoz U."/>
            <person name="Brodie E.L."/>
            <person name="Williams K.H."/>
            <person name="Hubbard S.S."/>
            <person name="Banfield J.F."/>
        </authorList>
    </citation>
    <scope>NUCLEOTIDE SEQUENCE [LARGE SCALE GENOMIC DNA]</scope>
</reference>
<proteinExistence type="predicted"/>
<dbReference type="SUPFAM" id="SSF81301">
    <property type="entry name" value="Nucleotidyltransferase"/>
    <property type="match status" value="1"/>
</dbReference>
<dbReference type="PANTHER" id="PTHR43852">
    <property type="entry name" value="NUCLEOTIDYLTRANSFERASE"/>
    <property type="match status" value="1"/>
</dbReference>
<accession>A0A1F6MGR4</accession>
<gene>
    <name evidence="2" type="ORF">A3C90_02890</name>
</gene>
<evidence type="ECO:0000259" key="1">
    <source>
        <dbReference type="Pfam" id="PF18765"/>
    </source>
</evidence>
<dbReference type="InterPro" id="IPR052930">
    <property type="entry name" value="TA_antitoxin_MntA"/>
</dbReference>
<dbReference type="Gene3D" id="3.30.460.10">
    <property type="entry name" value="Beta Polymerase, domain 2"/>
    <property type="match status" value="1"/>
</dbReference>